<organism evidence="2 3">
    <name type="scientific">Rhodotorula taiwanensis</name>
    <dbReference type="NCBI Taxonomy" id="741276"/>
    <lineage>
        <taxon>Eukaryota</taxon>
        <taxon>Fungi</taxon>
        <taxon>Dikarya</taxon>
        <taxon>Basidiomycota</taxon>
        <taxon>Pucciniomycotina</taxon>
        <taxon>Microbotryomycetes</taxon>
        <taxon>Sporidiobolales</taxon>
        <taxon>Sporidiobolaceae</taxon>
        <taxon>Rhodotorula</taxon>
    </lineage>
</organism>
<name>A0A2S5AZY8_9BASI</name>
<gene>
    <name evidence="2" type="ORF">BMF94_6909</name>
</gene>
<sequence length="394" mass="42359">MLPCFSSIKVSPFSRCCSLGVAEPAMLSFGRRVIQPLLAPAFFRSFTQARPSLATLGLLSSPHQADKLPLVPKDVRNIVWAGHQVLLSQGATSCLKEAYQAAGARIVQEADLTACDVLATLDRLPIINESPVRSEIRVSRRAKTLRPSSENPAVVERPESINTAALASDFAVRDGTITTCIAMQLGRHAMQQALDGLQERLARLGAKGRVDTLAGKPEQVLRKIKKGKSIIIAVMGDTGAAHGACAVLNERHNVKWIPAKHLRRYAAGSGHSPKVYACLLKPADYLVGPNGSPFDQRLYAERPECFTSTFDKRVAPFITLLVHAAYPNPRAPSLLGSDAAESVSRARKPAMIMAVGIEAGIQLGTMPLAVPASLVQALRTSSAFKAPYGDMKNR</sequence>
<dbReference type="AlphaFoldDB" id="A0A2S5AZY8"/>
<evidence type="ECO:0000313" key="3">
    <source>
        <dbReference type="Proteomes" id="UP000237144"/>
    </source>
</evidence>
<proteinExistence type="predicted"/>
<dbReference type="Proteomes" id="UP000237144">
    <property type="component" value="Unassembled WGS sequence"/>
</dbReference>
<dbReference type="Pfam" id="PF05222">
    <property type="entry name" value="AlaDh_PNT_N"/>
    <property type="match status" value="1"/>
</dbReference>
<evidence type="ECO:0000313" key="2">
    <source>
        <dbReference type="EMBL" id="POY70089.1"/>
    </source>
</evidence>
<accession>A0A2S5AZY8</accession>
<comment type="caution">
    <text evidence="2">The sequence shown here is derived from an EMBL/GenBank/DDBJ whole genome shotgun (WGS) entry which is preliminary data.</text>
</comment>
<dbReference type="EMBL" id="PJQD01000147">
    <property type="protein sequence ID" value="POY70089.1"/>
    <property type="molecule type" value="Genomic_DNA"/>
</dbReference>
<dbReference type="Gene3D" id="3.40.50.720">
    <property type="entry name" value="NAD(P)-binding Rossmann-like Domain"/>
    <property type="match status" value="1"/>
</dbReference>
<evidence type="ECO:0000259" key="1">
    <source>
        <dbReference type="Pfam" id="PF05222"/>
    </source>
</evidence>
<feature type="domain" description="Alanine dehydrogenase/pyridine nucleotide transhydrogenase N-terminal" evidence="1">
    <location>
        <begin position="67"/>
        <end position="171"/>
    </location>
</feature>
<dbReference type="OrthoDB" id="10618798at2759"/>
<reference evidence="2 3" key="1">
    <citation type="journal article" date="2018" name="Front. Microbiol.">
        <title>Prospects for Fungal Bioremediation of Acidic Radioactive Waste Sites: Characterization and Genome Sequence of Rhodotorula taiwanensis MD1149.</title>
        <authorList>
            <person name="Tkavc R."/>
            <person name="Matrosova V.Y."/>
            <person name="Grichenko O.E."/>
            <person name="Gostincar C."/>
            <person name="Volpe R.P."/>
            <person name="Klimenkova P."/>
            <person name="Gaidamakova E.K."/>
            <person name="Zhou C.E."/>
            <person name="Stewart B.J."/>
            <person name="Lyman M.G."/>
            <person name="Malfatti S.A."/>
            <person name="Rubinfeld B."/>
            <person name="Courtot M."/>
            <person name="Singh J."/>
            <person name="Dalgard C.L."/>
            <person name="Hamilton T."/>
            <person name="Frey K.G."/>
            <person name="Gunde-Cimerman N."/>
            <person name="Dugan L."/>
            <person name="Daly M.J."/>
        </authorList>
    </citation>
    <scope>NUCLEOTIDE SEQUENCE [LARGE SCALE GENOMIC DNA]</scope>
    <source>
        <strain evidence="2 3">MD1149</strain>
    </source>
</reference>
<keyword evidence="3" id="KW-1185">Reference proteome</keyword>
<dbReference type="InterPro" id="IPR007886">
    <property type="entry name" value="AlaDH/PNT_N"/>
</dbReference>
<dbReference type="SUPFAM" id="SSF52283">
    <property type="entry name" value="Formate/glycerate dehydrogenase catalytic domain-like"/>
    <property type="match status" value="1"/>
</dbReference>
<protein>
    <recommendedName>
        <fullName evidence="1">Alanine dehydrogenase/pyridine nucleotide transhydrogenase N-terminal domain-containing protein</fullName>
    </recommendedName>
</protein>
<dbReference type="STRING" id="741276.A0A2S5AZY8"/>